<organism evidence="1 2">
    <name type="scientific">Microbacterium hominis</name>
    <dbReference type="NCBI Taxonomy" id="162426"/>
    <lineage>
        <taxon>Bacteria</taxon>
        <taxon>Bacillati</taxon>
        <taxon>Actinomycetota</taxon>
        <taxon>Actinomycetes</taxon>
        <taxon>Micrococcales</taxon>
        <taxon>Microbacteriaceae</taxon>
        <taxon>Microbacterium</taxon>
    </lineage>
</organism>
<protein>
    <submittedName>
        <fullName evidence="1">CopG family transcriptional regulator</fullName>
    </submittedName>
</protein>
<reference evidence="1 2" key="1">
    <citation type="submission" date="2020-05" db="EMBL/GenBank/DDBJ databases">
        <title>Strain PA2F3 complete genome.</title>
        <authorList>
            <person name="Kim Y.-S."/>
            <person name="Kim S.-J."/>
            <person name="Jung H.-k."/>
            <person name="Kim S.-E."/>
            <person name="Kim K.-H."/>
        </authorList>
    </citation>
    <scope>NUCLEOTIDE SEQUENCE [LARGE SCALE GENOMIC DNA]</scope>
    <source>
        <strain evidence="1 2">PA2F3</strain>
    </source>
</reference>
<gene>
    <name evidence="1" type="ORF">HQM25_17320</name>
</gene>
<accession>A0A7D4UKJ3</accession>
<name>A0A7D4UKJ3_9MICO</name>
<sequence length="82" mass="8916">MRDAWCMRTTVTIDDDVLAAAKQFADARGITLGEALSQLARATLTERQRHGGTRNGIMLLPAPPIADRPTLDDVNALRDDLA</sequence>
<dbReference type="AlphaFoldDB" id="A0A7D4UKJ3"/>
<evidence type="ECO:0000313" key="1">
    <source>
        <dbReference type="EMBL" id="QKJ20947.1"/>
    </source>
</evidence>
<evidence type="ECO:0000313" key="2">
    <source>
        <dbReference type="Proteomes" id="UP000502498"/>
    </source>
</evidence>
<dbReference type="EMBL" id="CP054038">
    <property type="protein sequence ID" value="QKJ20947.1"/>
    <property type="molecule type" value="Genomic_DNA"/>
</dbReference>
<proteinExistence type="predicted"/>
<dbReference type="Proteomes" id="UP000502498">
    <property type="component" value="Chromosome"/>
</dbReference>